<dbReference type="GeneID" id="174158"/>
<dbReference type="RefSeq" id="NP_495452.1">
    <property type="nucleotide sequence ID" value="NM_063051.7"/>
</dbReference>
<gene>
    <name evidence="4 6" type="primary">nos-2</name>
    <name evidence="4" type="ORF">CELE_ZK1127.1</name>
    <name evidence="6" type="ORF">ZK1127.1</name>
</gene>
<dbReference type="UCSC" id="ZK1127.1">
    <property type="organism name" value="c. elegans"/>
</dbReference>
<dbReference type="InParanoid" id="Q23406"/>
<feature type="domain" description="Nanos-type" evidence="3">
    <location>
        <begin position="166"/>
        <end position="213"/>
    </location>
</feature>
<dbReference type="AlphaFoldDB" id="Q23406"/>
<evidence type="ECO:0000256" key="2">
    <source>
        <dbReference type="SAM" id="MobiDB-lite"/>
    </source>
</evidence>
<evidence type="ECO:0000256" key="1">
    <source>
        <dbReference type="PROSITE-ProRule" id="PRU00855"/>
    </source>
</evidence>
<dbReference type="InterPro" id="IPR024161">
    <property type="entry name" value="Znf_nanos-typ"/>
</dbReference>
<evidence type="ECO:0000259" key="3">
    <source>
        <dbReference type="PROSITE" id="PS51522"/>
    </source>
</evidence>
<comment type="similarity">
    <text evidence="1">Belongs to the nanos family.</text>
</comment>
<dbReference type="Bgee" id="WBGene00003784">
    <property type="expression patterns" value="Expressed in germ line (C elegans) and 5 other cell types or tissues"/>
</dbReference>
<accession>Q23406</accession>
<dbReference type="GO" id="GO:0048471">
    <property type="term" value="C:perinuclear region of cytoplasm"/>
    <property type="evidence" value="ECO:0000318"/>
    <property type="project" value="GO_Central"/>
</dbReference>
<dbReference type="GO" id="GO:0003729">
    <property type="term" value="F:mRNA binding"/>
    <property type="evidence" value="ECO:0000318"/>
    <property type="project" value="GO_Central"/>
</dbReference>
<dbReference type="GO" id="GO:0008270">
    <property type="term" value="F:zinc ion binding"/>
    <property type="evidence" value="ECO:0000250"/>
    <property type="project" value="WormBase"/>
</dbReference>
<dbReference type="GO" id="GO:0005737">
    <property type="term" value="C:cytoplasm"/>
    <property type="evidence" value="ECO:0000314"/>
    <property type="project" value="WormBase"/>
</dbReference>
<organism evidence="4 5">
    <name type="scientific">Caenorhabditis elegans</name>
    <dbReference type="NCBI Taxonomy" id="6239"/>
    <lineage>
        <taxon>Eukaryota</taxon>
        <taxon>Metazoa</taxon>
        <taxon>Ecdysozoa</taxon>
        <taxon>Nematoda</taxon>
        <taxon>Chromadorea</taxon>
        <taxon>Rhabditida</taxon>
        <taxon>Rhabditina</taxon>
        <taxon>Rhabditomorpha</taxon>
        <taxon>Rhabditoidea</taxon>
        <taxon>Rhabditidae</taxon>
        <taxon>Peloderinae</taxon>
        <taxon>Caenorhabditis</taxon>
    </lineage>
</organism>
<protein>
    <submittedName>
        <fullName evidence="4">Nanos-type domain-containing protein</fullName>
    </submittedName>
</protein>
<evidence type="ECO:0000313" key="6">
    <source>
        <dbReference type="WormBase" id="ZK1127.1"/>
    </source>
</evidence>
<dbReference type="OrthoDB" id="5816686at2759"/>
<dbReference type="GO" id="GO:0017148">
    <property type="term" value="P:negative regulation of translation"/>
    <property type="evidence" value="ECO:0000318"/>
    <property type="project" value="GO_Central"/>
</dbReference>
<sequence>MSLGTPSEPTSTLESDIFDDLSLYYLEDVFLSATTPSPTFDLSDPSDPSLSDSFDSEWSPMTPCSIERPETSTSSIFSFEARPIKTPPPAEYLRLPTFLSTNNSGFFDSVVASDFNLYGKFNDWLNDSKPRSGSFAIESAEELARNPRETRSEPEVPSLFKRREYGCGYCRSVGYMRWETHTRKKCDKLSSLAPCKICGARGEMNHTETYCPMKPSSQLFFNEDFSRDFENRRFQRSRYQFYKHSSLIQKIYASSEDSF</sequence>
<dbReference type="GO" id="GO:0051726">
    <property type="term" value="P:regulation of cell cycle"/>
    <property type="evidence" value="ECO:0000316"/>
    <property type="project" value="WormBase"/>
</dbReference>
<keyword evidence="1" id="KW-0810">Translation regulation</keyword>
<evidence type="ECO:0000313" key="5">
    <source>
        <dbReference type="Proteomes" id="UP000001940"/>
    </source>
</evidence>
<dbReference type="Proteomes" id="UP000001940">
    <property type="component" value="Chromosome II"/>
</dbReference>
<dbReference type="EMBL" id="BX284602">
    <property type="protein sequence ID" value="CCD73713.1"/>
    <property type="molecule type" value="Genomic_DNA"/>
</dbReference>
<keyword evidence="1" id="KW-0479">Metal-binding</keyword>
<dbReference type="OMA" id="LAPCKIC"/>
<keyword evidence="1" id="KW-0863">Zinc-finger</keyword>
<dbReference type="PaxDb" id="6239-ZK1127.1.1"/>
<feature type="compositionally biased region" description="Low complexity" evidence="2">
    <location>
        <begin position="37"/>
        <end position="53"/>
    </location>
</feature>
<dbReference type="HOGENOM" id="CLU_1062577_0_0_1"/>
<evidence type="ECO:0000313" key="4">
    <source>
        <dbReference type="EMBL" id="CCD73713.1"/>
    </source>
</evidence>
<dbReference type="CTD" id="174158"/>
<dbReference type="PIR" id="F88197">
    <property type="entry name" value="F88197"/>
</dbReference>
<proteinExistence type="inferred from homology"/>
<dbReference type="STRING" id="6239.ZK1127.1.1"/>
<dbReference type="GO" id="GO:0007281">
    <property type="term" value="P:germ cell development"/>
    <property type="evidence" value="ECO:0000316"/>
    <property type="project" value="WormBase"/>
</dbReference>
<feature type="region of interest" description="Disordered" evidence="2">
    <location>
        <begin position="37"/>
        <end position="73"/>
    </location>
</feature>
<dbReference type="KEGG" id="cel:CELE_ZK1127.1"/>
<dbReference type="GO" id="GO:0048477">
    <property type="term" value="P:oogenesis"/>
    <property type="evidence" value="ECO:0000316"/>
    <property type="project" value="WormBase"/>
</dbReference>
<name>Q23406_CAEEL</name>
<keyword evidence="1" id="KW-0694">RNA-binding</keyword>
<dbReference type="PROSITE" id="PS51522">
    <property type="entry name" value="ZF_NANOS"/>
    <property type="match status" value="1"/>
</dbReference>
<keyword evidence="1" id="KW-0862">Zinc</keyword>
<dbReference type="WormBase" id="ZK1127.1">
    <property type="protein sequence ID" value="CE05121"/>
    <property type="gene ID" value="WBGene00003784"/>
    <property type="gene designation" value="nos-2"/>
</dbReference>
<dbReference type="FunCoup" id="Q23406">
    <property type="interactions" value="159"/>
</dbReference>
<keyword evidence="5" id="KW-1185">Reference proteome</keyword>
<reference evidence="4 5" key="1">
    <citation type="journal article" date="1998" name="Science">
        <title>Genome sequence of the nematode C. elegans: a platform for investigating biology.</title>
        <authorList>
            <consortium name="The C. elegans sequencing consortium"/>
            <person name="Sulson J.E."/>
            <person name="Waterston R."/>
        </authorList>
    </citation>
    <scope>NUCLEOTIDE SEQUENCE [LARGE SCALE GENOMIC DNA]</scope>
    <source>
        <strain evidence="4 5">Bristol N2</strain>
    </source>
</reference>
<dbReference type="eggNOG" id="ENOG502SXY8">
    <property type="taxonomic scope" value="Eukaryota"/>
</dbReference>
<dbReference type="AGR" id="WB:WBGene00003784"/>